<dbReference type="GO" id="GO:0016747">
    <property type="term" value="F:acyltransferase activity, transferring groups other than amino-acyl groups"/>
    <property type="evidence" value="ECO:0007669"/>
    <property type="project" value="InterPro"/>
</dbReference>
<dbReference type="Pfam" id="PF00583">
    <property type="entry name" value="Acetyltransf_1"/>
    <property type="match status" value="1"/>
</dbReference>
<evidence type="ECO:0000256" key="2">
    <source>
        <dbReference type="ARBA" id="ARBA00023315"/>
    </source>
</evidence>
<keyword evidence="1" id="KW-0808">Transferase</keyword>
<dbReference type="KEGG" id="saga:M5M_07070"/>
<dbReference type="HOGENOM" id="CLU_1601587_0_0_6"/>
<dbReference type="InterPro" id="IPR050832">
    <property type="entry name" value="Bact_Acetyltransf"/>
</dbReference>
<evidence type="ECO:0000313" key="5">
    <source>
        <dbReference type="Proteomes" id="UP000000466"/>
    </source>
</evidence>
<evidence type="ECO:0000256" key="1">
    <source>
        <dbReference type="ARBA" id="ARBA00022679"/>
    </source>
</evidence>
<dbReference type="eggNOG" id="COG0456">
    <property type="taxonomic scope" value="Bacteria"/>
</dbReference>
<keyword evidence="5" id="KW-1185">Reference proteome</keyword>
<dbReference type="PROSITE" id="PS51186">
    <property type="entry name" value="GNAT"/>
    <property type="match status" value="1"/>
</dbReference>
<dbReference type="PANTHER" id="PTHR43877">
    <property type="entry name" value="AMINOALKYLPHOSPHONATE N-ACETYLTRANSFERASE-RELATED-RELATED"/>
    <property type="match status" value="1"/>
</dbReference>
<dbReference type="OrthoDB" id="7678938at2"/>
<protein>
    <submittedName>
        <fullName evidence="4">N-acetyltransferase GCN5</fullName>
    </submittedName>
</protein>
<dbReference type="AlphaFoldDB" id="K4KHL5"/>
<dbReference type="InterPro" id="IPR016181">
    <property type="entry name" value="Acyl_CoA_acyltransferase"/>
</dbReference>
<dbReference type="SUPFAM" id="SSF55729">
    <property type="entry name" value="Acyl-CoA N-acyltransferases (Nat)"/>
    <property type="match status" value="1"/>
</dbReference>
<reference evidence="4 5" key="1">
    <citation type="journal article" date="2013" name="Genome Announc.">
        <title>Complete genome sequence of Simiduia agarivorans SA1(T), a marine bacterium able to degrade a variety of polysaccharides.</title>
        <authorList>
            <person name="Lin S.Y."/>
            <person name="Shieh W.Y."/>
            <person name="Chen J.S."/>
            <person name="Tang S.L."/>
        </authorList>
    </citation>
    <scope>NUCLEOTIDE SEQUENCE [LARGE SCALE GENOMIC DNA]</scope>
    <source>
        <strain evidence="5">DSM 21679 / JCM 13881 / BCRC 17597 / SA1</strain>
    </source>
</reference>
<organism evidence="4 5">
    <name type="scientific">Simiduia agarivorans (strain DSM 21679 / JCM 13881 / BCRC 17597 / SA1)</name>
    <dbReference type="NCBI Taxonomy" id="1117647"/>
    <lineage>
        <taxon>Bacteria</taxon>
        <taxon>Pseudomonadati</taxon>
        <taxon>Pseudomonadota</taxon>
        <taxon>Gammaproteobacteria</taxon>
        <taxon>Cellvibrionales</taxon>
        <taxon>Cellvibrionaceae</taxon>
        <taxon>Simiduia</taxon>
    </lineage>
</organism>
<dbReference type="InterPro" id="IPR000182">
    <property type="entry name" value="GNAT_dom"/>
</dbReference>
<dbReference type="Proteomes" id="UP000000466">
    <property type="component" value="Chromosome"/>
</dbReference>
<feature type="domain" description="N-acetyltransferase" evidence="3">
    <location>
        <begin position="11"/>
        <end position="162"/>
    </location>
</feature>
<gene>
    <name evidence="4" type="ordered locus">M5M_07070</name>
</gene>
<evidence type="ECO:0000259" key="3">
    <source>
        <dbReference type="PROSITE" id="PS51186"/>
    </source>
</evidence>
<name>K4KHL5_SIMAS</name>
<evidence type="ECO:0000313" key="4">
    <source>
        <dbReference type="EMBL" id="AFU98609.1"/>
    </source>
</evidence>
<dbReference type="EMBL" id="CP003746">
    <property type="protein sequence ID" value="AFU98609.1"/>
    <property type="molecule type" value="Genomic_DNA"/>
</dbReference>
<dbReference type="STRING" id="1117647.M5M_07070"/>
<accession>K4KHL5</accession>
<dbReference type="Gene3D" id="3.40.630.30">
    <property type="match status" value="1"/>
</dbReference>
<dbReference type="RefSeq" id="WP_015046782.1">
    <property type="nucleotide sequence ID" value="NC_018868.3"/>
</dbReference>
<dbReference type="CDD" id="cd04301">
    <property type="entry name" value="NAT_SF"/>
    <property type="match status" value="1"/>
</dbReference>
<sequence length="166" mass="17856">MANSCRLAEQLLFTTLAQSPGWLEPLAYILSQQRVLEGHPLPLPTLINRLQAEIVGPSGASTTLALHPEGYIAGCVSLGPLHERPGAGLWLSNLWVAPALRRQGLGRHLCQRQVQAAKRQGAACLQLYTQDQSAFYAALGWQPARQAIIGGRPCTVMSLPLGDQSA</sequence>
<proteinExistence type="predicted"/>
<keyword evidence="2" id="KW-0012">Acyltransferase</keyword>